<dbReference type="EMBL" id="JAFIRN010000013">
    <property type="protein sequence ID" value="KAG5837229.1"/>
    <property type="molecule type" value="Genomic_DNA"/>
</dbReference>
<evidence type="ECO:0000256" key="7">
    <source>
        <dbReference type="ARBA" id="ARBA00034476"/>
    </source>
</evidence>
<evidence type="ECO:0000313" key="10">
    <source>
        <dbReference type="Proteomes" id="UP001044222"/>
    </source>
</evidence>
<dbReference type="PANTHER" id="PTHR21588">
    <property type="entry name" value="COILED-COIL-HELIX-COILED-COIL-HELIX DOMAIN CONTAINING 6"/>
    <property type="match status" value="1"/>
</dbReference>
<feature type="coiled-coil region" evidence="8">
    <location>
        <begin position="137"/>
        <end position="164"/>
    </location>
</feature>
<evidence type="ECO:0000256" key="5">
    <source>
        <dbReference type="ARBA" id="ARBA00023157"/>
    </source>
</evidence>
<evidence type="ECO:0000256" key="8">
    <source>
        <dbReference type="SAM" id="Coils"/>
    </source>
</evidence>
<keyword evidence="1" id="KW-0519">Myristate</keyword>
<evidence type="ECO:0000256" key="2">
    <source>
        <dbReference type="ARBA" id="ARBA00022792"/>
    </source>
</evidence>
<evidence type="ECO:0008006" key="11">
    <source>
        <dbReference type="Google" id="ProtNLM"/>
    </source>
</evidence>
<dbReference type="Proteomes" id="UP001044222">
    <property type="component" value="Chromosome 13"/>
</dbReference>
<name>A0A9D3LUG8_ANGAN</name>
<dbReference type="InterPro" id="IPR052632">
    <property type="entry name" value="MICOS_subunit_Mic19"/>
</dbReference>
<gene>
    <name evidence="9" type="ORF">ANANG_G00237100</name>
</gene>
<dbReference type="Pfam" id="PF05300">
    <property type="entry name" value="MIC19_MIC25"/>
    <property type="match status" value="1"/>
</dbReference>
<dbReference type="GO" id="GO:0061617">
    <property type="term" value="C:MICOS complex"/>
    <property type="evidence" value="ECO:0007669"/>
    <property type="project" value="InterPro"/>
</dbReference>
<evidence type="ECO:0000256" key="3">
    <source>
        <dbReference type="ARBA" id="ARBA00023128"/>
    </source>
</evidence>
<dbReference type="PANTHER" id="PTHR21588:SF23">
    <property type="entry name" value="MICOS COMPLEX SUBUNIT MIC19 ISOFORM X1"/>
    <property type="match status" value="1"/>
</dbReference>
<reference evidence="9" key="1">
    <citation type="submission" date="2021-01" db="EMBL/GenBank/DDBJ databases">
        <title>A chromosome-scale assembly of European eel, Anguilla anguilla.</title>
        <authorList>
            <person name="Henkel C."/>
            <person name="Jong-Raadsen S.A."/>
            <person name="Dufour S."/>
            <person name="Weltzien F.-A."/>
            <person name="Palstra A.P."/>
            <person name="Pelster B."/>
            <person name="Spaink H.P."/>
            <person name="Van Den Thillart G.E."/>
            <person name="Jansen H."/>
            <person name="Zahm M."/>
            <person name="Klopp C."/>
            <person name="Cedric C."/>
            <person name="Louis A."/>
            <person name="Berthelot C."/>
            <person name="Parey E."/>
            <person name="Roest Crollius H."/>
            <person name="Montfort J."/>
            <person name="Robinson-Rechavi M."/>
            <person name="Bucao C."/>
            <person name="Bouchez O."/>
            <person name="Gislard M."/>
            <person name="Lluch J."/>
            <person name="Milhes M."/>
            <person name="Lampietro C."/>
            <person name="Lopez Roques C."/>
            <person name="Donnadieu C."/>
            <person name="Braasch I."/>
            <person name="Desvignes T."/>
            <person name="Postlethwait J."/>
            <person name="Bobe J."/>
            <person name="Guiguen Y."/>
            <person name="Dirks R."/>
        </authorList>
    </citation>
    <scope>NUCLEOTIDE SEQUENCE</scope>
    <source>
        <strain evidence="9">Tag_6206</strain>
        <tissue evidence="9">Liver</tissue>
    </source>
</reference>
<organism evidence="9 10">
    <name type="scientific">Anguilla anguilla</name>
    <name type="common">European freshwater eel</name>
    <name type="synonym">Muraena anguilla</name>
    <dbReference type="NCBI Taxonomy" id="7936"/>
    <lineage>
        <taxon>Eukaryota</taxon>
        <taxon>Metazoa</taxon>
        <taxon>Chordata</taxon>
        <taxon>Craniata</taxon>
        <taxon>Vertebrata</taxon>
        <taxon>Euteleostomi</taxon>
        <taxon>Actinopterygii</taxon>
        <taxon>Neopterygii</taxon>
        <taxon>Teleostei</taxon>
        <taxon>Anguilliformes</taxon>
        <taxon>Anguillidae</taxon>
        <taxon>Anguilla</taxon>
    </lineage>
</organism>
<keyword evidence="8" id="KW-0175">Coiled coil</keyword>
<dbReference type="PROSITE" id="PS51808">
    <property type="entry name" value="CHCH"/>
    <property type="match status" value="1"/>
</dbReference>
<keyword evidence="2" id="KW-0999">Mitochondrion inner membrane</keyword>
<dbReference type="AlphaFoldDB" id="A0A9D3LUG8"/>
<sequence length="240" mass="27415">MGANASAYEEDDETITVMKGVRLTENVINRMRGASASANTQSPPTIPENNPFGVFLLCDVASEEGLCRTVTQEQELQKGREQHMSLTELEVHQGVEQEKVQAQMQVEERFAEENLKQSILADRAAAQDHRLRAHLYAHQLEQRIRELKKQDALYREQVAKLEWRGKRFYSAITESYQKASREVSAKFRQNQINPVCADLQREILKCYRENTGHTLSCSKIASLYLQCVTEARQSKTRPGD</sequence>
<accession>A0A9D3LUG8</accession>
<evidence type="ECO:0000313" key="9">
    <source>
        <dbReference type="EMBL" id="KAG5837229.1"/>
    </source>
</evidence>
<evidence type="ECO:0000256" key="1">
    <source>
        <dbReference type="ARBA" id="ARBA00022707"/>
    </source>
</evidence>
<keyword evidence="4" id="KW-0472">Membrane</keyword>
<protein>
    <recommendedName>
        <fullName evidence="11">CHCH domain-containing protein</fullName>
    </recommendedName>
</protein>
<comment type="subcellular location">
    <subcellularLocation>
        <location evidence="7">Mitochondrion inner membrane</location>
        <topology evidence="7">Lipid-anchor</topology>
    </subcellularLocation>
</comment>
<keyword evidence="10" id="KW-1185">Reference proteome</keyword>
<evidence type="ECO:0000256" key="6">
    <source>
        <dbReference type="ARBA" id="ARBA00023288"/>
    </source>
</evidence>
<proteinExistence type="predicted"/>
<dbReference type="InterPro" id="IPR007964">
    <property type="entry name" value="MIC19/MIC25"/>
</dbReference>
<keyword evidence="3" id="KW-0496">Mitochondrion</keyword>
<dbReference type="GO" id="GO:0007007">
    <property type="term" value="P:inner mitochondrial membrane organization"/>
    <property type="evidence" value="ECO:0007669"/>
    <property type="project" value="TreeGrafter"/>
</dbReference>
<comment type="caution">
    <text evidence="9">The sequence shown here is derived from an EMBL/GenBank/DDBJ whole genome shotgun (WGS) entry which is preliminary data.</text>
</comment>
<keyword evidence="5" id="KW-1015">Disulfide bond</keyword>
<evidence type="ECO:0000256" key="4">
    <source>
        <dbReference type="ARBA" id="ARBA00023136"/>
    </source>
</evidence>
<keyword evidence="6" id="KW-0449">Lipoprotein</keyword>